<keyword evidence="3 4" id="KW-0238">DNA-binding</keyword>
<evidence type="ECO:0000313" key="7">
    <source>
        <dbReference type="EMBL" id="XDT71759.1"/>
    </source>
</evidence>
<comment type="similarity">
    <text evidence="1 4">Belongs to the HSP15 family.</text>
</comment>
<dbReference type="EMBL" id="CP154858">
    <property type="protein sequence ID" value="XDT71759.1"/>
    <property type="molecule type" value="Genomic_DNA"/>
</dbReference>
<gene>
    <name evidence="7" type="primary">hslR</name>
    <name evidence="7" type="ORF">AAIA72_13235</name>
</gene>
<evidence type="ECO:0000256" key="4">
    <source>
        <dbReference type="PIRNR" id="PIRNR016821"/>
    </source>
</evidence>
<protein>
    <recommendedName>
        <fullName evidence="4">Heat shock protein 15</fullName>
    </recommendedName>
</protein>
<dbReference type="AlphaFoldDB" id="A0AB39UUF8"/>
<dbReference type="NCBIfam" id="NF007673">
    <property type="entry name" value="PRK10348.1"/>
    <property type="match status" value="1"/>
</dbReference>
<dbReference type="GO" id="GO:0003677">
    <property type="term" value="F:DNA binding"/>
    <property type="evidence" value="ECO:0007669"/>
    <property type="project" value="UniProtKB-KW"/>
</dbReference>
<feature type="compositionally biased region" description="Basic residues" evidence="5">
    <location>
        <begin position="112"/>
        <end position="126"/>
    </location>
</feature>
<dbReference type="PIRSF" id="PIRSF016821">
    <property type="entry name" value="HSP15"/>
    <property type="match status" value="1"/>
</dbReference>
<feature type="region of interest" description="Disordered" evidence="5">
    <location>
        <begin position="106"/>
        <end position="134"/>
    </location>
</feature>
<dbReference type="GO" id="GO:0003727">
    <property type="term" value="F:single-stranded RNA binding"/>
    <property type="evidence" value="ECO:0007669"/>
    <property type="project" value="InterPro"/>
</dbReference>
<proteinExistence type="inferred from homology"/>
<keyword evidence="7" id="KW-0346">Stress response</keyword>
<reference evidence="7" key="1">
    <citation type="submission" date="2024-05" db="EMBL/GenBank/DDBJ databases">
        <title>Genome sequencing of novel strain.</title>
        <authorList>
            <person name="Ganbat D."/>
            <person name="Ganbat S."/>
            <person name="Lee S.-J."/>
        </authorList>
    </citation>
    <scope>NUCLEOTIDE SEQUENCE</scope>
    <source>
        <strain evidence="7">SMD15-11</strain>
    </source>
</reference>
<dbReference type="Gene3D" id="3.10.290.10">
    <property type="entry name" value="RNA-binding S4 domain"/>
    <property type="match status" value="1"/>
</dbReference>
<name>A0AB39UUF8_9GAMM</name>
<accession>A0AB39UUF8</accession>
<evidence type="ECO:0000256" key="2">
    <source>
        <dbReference type="ARBA" id="ARBA00022884"/>
    </source>
</evidence>
<dbReference type="SUPFAM" id="SSF55174">
    <property type="entry name" value="Alpha-L RNA-binding motif"/>
    <property type="match status" value="1"/>
</dbReference>
<dbReference type="GO" id="GO:0034605">
    <property type="term" value="P:cellular response to heat"/>
    <property type="evidence" value="ECO:0007669"/>
    <property type="project" value="InterPro"/>
</dbReference>
<keyword evidence="2 4" id="KW-0694">RNA-binding</keyword>
<evidence type="ECO:0000256" key="1">
    <source>
        <dbReference type="ARBA" id="ARBA00008396"/>
    </source>
</evidence>
<dbReference type="SMART" id="SM00363">
    <property type="entry name" value="S4"/>
    <property type="match status" value="1"/>
</dbReference>
<dbReference type="KEGG" id="tcd:AAIA72_13235"/>
<dbReference type="CDD" id="cd00165">
    <property type="entry name" value="S4"/>
    <property type="match status" value="1"/>
</dbReference>
<evidence type="ECO:0000259" key="6">
    <source>
        <dbReference type="SMART" id="SM00363"/>
    </source>
</evidence>
<dbReference type="InterPro" id="IPR002942">
    <property type="entry name" value="S4_RNA-bd"/>
</dbReference>
<evidence type="ECO:0000256" key="5">
    <source>
        <dbReference type="SAM" id="MobiDB-lite"/>
    </source>
</evidence>
<feature type="domain" description="RNA-binding S4" evidence="6">
    <location>
        <begin position="9"/>
        <end position="72"/>
    </location>
</feature>
<evidence type="ECO:0000256" key="3">
    <source>
        <dbReference type="ARBA" id="ARBA00023125"/>
    </source>
</evidence>
<dbReference type="Pfam" id="PF01479">
    <property type="entry name" value="S4"/>
    <property type="match status" value="1"/>
</dbReference>
<dbReference type="PROSITE" id="PS50889">
    <property type="entry name" value="S4"/>
    <property type="match status" value="1"/>
</dbReference>
<dbReference type="GO" id="GO:0043023">
    <property type="term" value="F:ribosomal large subunit binding"/>
    <property type="evidence" value="ECO:0007669"/>
    <property type="project" value="InterPro"/>
</dbReference>
<sequence length="134" mass="15531">MSTTQPERVRLDKWLWAARFFKTRTLAKEAIEGGKVHCNGQRAKPGRSIEPGTELTIRRGWEEWTVIVLALSEKRLSAPLAQALYEETEASKEKRARMAIERKAMLLSQHPPARRPNKRERRHLQALKHSQNPE</sequence>
<organism evidence="7">
    <name type="scientific">Thermohahella caldifontis</name>
    <dbReference type="NCBI Taxonomy" id="3142973"/>
    <lineage>
        <taxon>Bacteria</taxon>
        <taxon>Pseudomonadati</taxon>
        <taxon>Pseudomonadota</taxon>
        <taxon>Gammaproteobacteria</taxon>
        <taxon>Oceanospirillales</taxon>
        <taxon>Hahellaceae</taxon>
        <taxon>Thermohahella</taxon>
    </lineage>
</organism>
<dbReference type="InterPro" id="IPR036986">
    <property type="entry name" value="S4_RNA-bd_sf"/>
</dbReference>
<dbReference type="RefSeq" id="WP_369600784.1">
    <property type="nucleotide sequence ID" value="NZ_CP154858.1"/>
</dbReference>
<dbReference type="InterPro" id="IPR025708">
    <property type="entry name" value="HSP15"/>
</dbReference>